<name>A0ABW4YEA0_9GAMM</name>
<sequence length="586" mass="64861">MVRSSADSWSGRWPWLAGLLWSCLLGAVQAQPYYGQPYPMQTYPGRGYYAPPYYGQPPGYGQTPNPQGQAPSTGASAQQPATPQYRPLSPSNAQGVPPTYRPSAPSQPSYGTPGYPSGWPSSYAQPSGRSPGPAALTLSWSLVESAPYLQQPVVLSLELVSQSSPSTLDLELPSSNDVLMKTLEGPTTGSRQIDGRREVVNSFVVTLVPLRTGELELPPIRALGRWTNGQRFEAATDRAVRLQVRPSMTSVRPWLPLESLSLKSTLDRQGMLEPGQPVTLTLDISAEGATAVQLPSLENQLRGEGFRVYREQTLTDTRVSSDRRRLLARRTEYYTLVPQTGGRITLPEMSVAWWNVERGVREVTRLPLKTLNVRGGGPFGLSQGAFSASVWLKVWLPVGALLLLVGGYWLGVLYRGRPLQAGADLLKFGWRALVIGLGLIAMLLRRYLGGWTLDSLREGLRSIWYRSMSPGSRILHCVRRANRAETAAEWCRLFEAESRVCLSAHGDLAPSSLIRQIQRYRPGADSAVLKRLMEQLDAARFANRPIDFARWKRELMGQVGRRAALLHGRRTVGRVRWNALPELNPR</sequence>
<dbReference type="EMBL" id="JBHUHX010000062">
    <property type="protein sequence ID" value="MFD2113990.1"/>
    <property type="molecule type" value="Genomic_DNA"/>
</dbReference>
<feature type="compositionally biased region" description="Polar residues" evidence="1">
    <location>
        <begin position="119"/>
        <end position="128"/>
    </location>
</feature>
<reference evidence="4" key="1">
    <citation type="journal article" date="2019" name="Int. J. Syst. Evol. Microbiol.">
        <title>The Global Catalogue of Microorganisms (GCM) 10K type strain sequencing project: providing services to taxonomists for standard genome sequencing and annotation.</title>
        <authorList>
            <consortium name="The Broad Institute Genomics Platform"/>
            <consortium name="The Broad Institute Genome Sequencing Center for Infectious Disease"/>
            <person name="Wu L."/>
            <person name="Ma J."/>
        </authorList>
    </citation>
    <scope>NUCLEOTIDE SEQUENCE [LARGE SCALE GENOMIC DNA]</scope>
    <source>
        <strain evidence="4">KACC 12597</strain>
    </source>
</reference>
<protein>
    <recommendedName>
        <fullName evidence="5">Protein BatD</fullName>
    </recommendedName>
</protein>
<evidence type="ECO:0008006" key="5">
    <source>
        <dbReference type="Google" id="ProtNLM"/>
    </source>
</evidence>
<keyword evidence="4" id="KW-1185">Reference proteome</keyword>
<evidence type="ECO:0000313" key="4">
    <source>
        <dbReference type="Proteomes" id="UP001597337"/>
    </source>
</evidence>
<feature type="region of interest" description="Disordered" evidence="1">
    <location>
        <begin position="54"/>
        <end position="131"/>
    </location>
</feature>
<comment type="caution">
    <text evidence="3">The sequence shown here is derived from an EMBL/GenBank/DDBJ whole genome shotgun (WGS) entry which is preliminary data.</text>
</comment>
<dbReference type="Proteomes" id="UP001597337">
    <property type="component" value="Unassembled WGS sequence"/>
</dbReference>
<accession>A0ABW4YEA0</accession>
<keyword evidence="2" id="KW-1133">Transmembrane helix</keyword>
<evidence type="ECO:0000256" key="2">
    <source>
        <dbReference type="SAM" id="Phobius"/>
    </source>
</evidence>
<evidence type="ECO:0000313" key="3">
    <source>
        <dbReference type="EMBL" id="MFD2113990.1"/>
    </source>
</evidence>
<dbReference type="PANTHER" id="PTHR40940:SF1">
    <property type="entry name" value="PROTEIN BATD"/>
    <property type="match status" value="1"/>
</dbReference>
<evidence type="ECO:0000256" key="1">
    <source>
        <dbReference type="SAM" id="MobiDB-lite"/>
    </source>
</evidence>
<gene>
    <name evidence="3" type="ORF">ACFSJC_19245</name>
</gene>
<keyword evidence="2" id="KW-0472">Membrane</keyword>
<proteinExistence type="predicted"/>
<dbReference type="InterPro" id="IPR025738">
    <property type="entry name" value="BatD"/>
</dbReference>
<feature type="transmembrane region" description="Helical" evidence="2">
    <location>
        <begin position="394"/>
        <end position="416"/>
    </location>
</feature>
<feature type="compositionally biased region" description="Polar residues" evidence="1">
    <location>
        <begin position="70"/>
        <end position="82"/>
    </location>
</feature>
<dbReference type="PANTHER" id="PTHR40940">
    <property type="entry name" value="PROTEIN BATD-RELATED"/>
    <property type="match status" value="1"/>
</dbReference>
<feature type="compositionally biased region" description="Low complexity" evidence="1">
    <location>
        <begin position="54"/>
        <end position="69"/>
    </location>
</feature>
<dbReference type="RefSeq" id="WP_386028821.1">
    <property type="nucleotide sequence ID" value="NZ_JBHUHX010000062.1"/>
</dbReference>
<feature type="transmembrane region" description="Helical" evidence="2">
    <location>
        <begin position="428"/>
        <end position="448"/>
    </location>
</feature>
<keyword evidence="2" id="KW-0812">Transmembrane</keyword>
<organism evidence="3 4">
    <name type="scientific">Thiorhodococcus fuscus</name>
    <dbReference type="NCBI Taxonomy" id="527200"/>
    <lineage>
        <taxon>Bacteria</taxon>
        <taxon>Pseudomonadati</taxon>
        <taxon>Pseudomonadota</taxon>
        <taxon>Gammaproteobacteria</taxon>
        <taxon>Chromatiales</taxon>
        <taxon>Chromatiaceae</taxon>
        <taxon>Thiorhodococcus</taxon>
    </lineage>
</organism>